<comment type="caution">
    <text evidence="7">The sequence shown here is derived from an EMBL/GenBank/DDBJ whole genome shotgun (WGS) entry which is preliminary data.</text>
</comment>
<evidence type="ECO:0000256" key="3">
    <source>
        <dbReference type="ARBA" id="ARBA00022989"/>
    </source>
</evidence>
<dbReference type="EMBL" id="LHPH01000020">
    <property type="protein sequence ID" value="KPH60774.1"/>
    <property type="molecule type" value="Genomic_DNA"/>
</dbReference>
<dbReference type="GO" id="GO:0012505">
    <property type="term" value="C:endomembrane system"/>
    <property type="evidence" value="ECO:0007669"/>
    <property type="project" value="UniProtKB-SubCell"/>
</dbReference>
<protein>
    <recommendedName>
        <fullName evidence="6">DUF1232 domain-containing protein</fullName>
    </recommendedName>
</protein>
<keyword evidence="8" id="KW-1185">Reference proteome</keyword>
<evidence type="ECO:0000256" key="4">
    <source>
        <dbReference type="ARBA" id="ARBA00023136"/>
    </source>
</evidence>
<keyword evidence="2" id="KW-0812">Transmembrane</keyword>
<dbReference type="InterPro" id="IPR010652">
    <property type="entry name" value="DUF1232"/>
</dbReference>
<evidence type="ECO:0000256" key="5">
    <source>
        <dbReference type="SAM" id="MobiDB-lite"/>
    </source>
</evidence>
<sequence>MAFEVKFELSDTDLEHFRDVMRKAQQGAKLLSEQVIINNAKKISSNIIDNVPEFVRLRIQKLETFVAMIEDTEWQIPEEERVEILSALAYFSDPEDLVPDHIPVLGFLDDAIMIELVAGEFSDDVEAFEEFCAYRSREESRNGNANVTRDEWLDAKRRELHSRMRSRRNERRSSGRSSFRSVF</sequence>
<dbReference type="Pfam" id="PF06803">
    <property type="entry name" value="DUF1232"/>
    <property type="match status" value="1"/>
</dbReference>
<keyword evidence="4" id="KW-0472">Membrane</keyword>
<keyword evidence="3" id="KW-1133">Transmembrane helix</keyword>
<proteinExistence type="predicted"/>
<dbReference type="STRING" id="187330.AMS58_16910"/>
<name>A0A0N1MSR7_9GAMM</name>
<dbReference type="Proteomes" id="UP000037848">
    <property type="component" value="Unassembled WGS sequence"/>
</dbReference>
<feature type="domain" description="DUF1232" evidence="6">
    <location>
        <begin position="81"/>
        <end position="114"/>
    </location>
</feature>
<dbReference type="AlphaFoldDB" id="A0A0N1MSR7"/>
<dbReference type="OrthoDB" id="9813247at2"/>
<accession>A0A0N1MSR7</accession>
<gene>
    <name evidence="7" type="ORF">ADS77_15820</name>
</gene>
<evidence type="ECO:0000256" key="2">
    <source>
        <dbReference type="ARBA" id="ARBA00022692"/>
    </source>
</evidence>
<feature type="region of interest" description="Disordered" evidence="5">
    <location>
        <begin position="163"/>
        <end position="183"/>
    </location>
</feature>
<evidence type="ECO:0000313" key="8">
    <source>
        <dbReference type="Proteomes" id="UP000037848"/>
    </source>
</evidence>
<organism evidence="7 8">
    <name type="scientific">Pseudoalteromonas porphyrae</name>
    <dbReference type="NCBI Taxonomy" id="187330"/>
    <lineage>
        <taxon>Bacteria</taxon>
        <taxon>Pseudomonadati</taxon>
        <taxon>Pseudomonadota</taxon>
        <taxon>Gammaproteobacteria</taxon>
        <taxon>Alteromonadales</taxon>
        <taxon>Pseudoalteromonadaceae</taxon>
        <taxon>Pseudoalteromonas</taxon>
    </lineage>
</organism>
<evidence type="ECO:0000313" key="7">
    <source>
        <dbReference type="EMBL" id="KPH60774.1"/>
    </source>
</evidence>
<dbReference type="PATRIC" id="fig|187330.3.peg.1601"/>
<evidence type="ECO:0000259" key="6">
    <source>
        <dbReference type="Pfam" id="PF06803"/>
    </source>
</evidence>
<comment type="subcellular location">
    <subcellularLocation>
        <location evidence="1">Endomembrane system</location>
        <topology evidence="1">Multi-pass membrane protein</topology>
    </subcellularLocation>
</comment>
<dbReference type="RefSeq" id="WP_054455300.1">
    <property type="nucleotide sequence ID" value="NZ_LHPH01000020.1"/>
</dbReference>
<reference evidence="7 8" key="1">
    <citation type="submission" date="2015-08" db="EMBL/GenBank/DDBJ databases">
        <title>Draft Genome Sequence of Pseudoalteromonas porphyrae UCD-SED14.</title>
        <authorList>
            <person name="Coil D.A."/>
            <person name="Jospin G."/>
            <person name="Lee R.D."/>
            <person name="Eisen J.A."/>
        </authorList>
    </citation>
    <scope>NUCLEOTIDE SEQUENCE [LARGE SCALE GENOMIC DNA]</scope>
    <source>
        <strain evidence="7 8">UCD-SED14</strain>
    </source>
</reference>
<evidence type="ECO:0000256" key="1">
    <source>
        <dbReference type="ARBA" id="ARBA00004127"/>
    </source>
</evidence>